<dbReference type="Proteomes" id="UP001562425">
    <property type="component" value="Unassembled WGS sequence"/>
</dbReference>
<protein>
    <recommendedName>
        <fullName evidence="9">Odorant-binding protein</fullName>
    </recommendedName>
</protein>
<dbReference type="EMBL" id="JBEHCU010007066">
    <property type="protein sequence ID" value="KAL1395614.1"/>
    <property type="molecule type" value="Genomic_DNA"/>
</dbReference>
<comment type="subcellular location">
    <subcellularLocation>
        <location evidence="1">Secreted</location>
    </subcellularLocation>
</comment>
<feature type="chain" id="PRO_5044852084" description="Odorant-binding protein" evidence="6">
    <location>
        <begin position="21"/>
        <end position="442"/>
    </location>
</feature>
<dbReference type="InterPro" id="IPR006170">
    <property type="entry name" value="PBP/GOBP"/>
</dbReference>
<evidence type="ECO:0000256" key="1">
    <source>
        <dbReference type="ARBA" id="ARBA00004613"/>
    </source>
</evidence>
<evidence type="ECO:0000256" key="6">
    <source>
        <dbReference type="SAM" id="SignalP"/>
    </source>
</evidence>
<proteinExistence type="inferred from homology"/>
<organism evidence="7 8">
    <name type="scientific">Culex pipiens pipiens</name>
    <name type="common">Northern house mosquito</name>
    <dbReference type="NCBI Taxonomy" id="38569"/>
    <lineage>
        <taxon>Eukaryota</taxon>
        <taxon>Metazoa</taxon>
        <taxon>Ecdysozoa</taxon>
        <taxon>Arthropoda</taxon>
        <taxon>Hexapoda</taxon>
        <taxon>Insecta</taxon>
        <taxon>Pterygota</taxon>
        <taxon>Neoptera</taxon>
        <taxon>Endopterygota</taxon>
        <taxon>Diptera</taxon>
        <taxon>Nematocera</taxon>
        <taxon>Culicoidea</taxon>
        <taxon>Culicidae</taxon>
        <taxon>Culicinae</taxon>
        <taxon>Culicini</taxon>
        <taxon>Culex</taxon>
        <taxon>Culex</taxon>
    </lineage>
</organism>
<dbReference type="CDD" id="cd23992">
    <property type="entry name" value="PBP_GOBP"/>
    <property type="match status" value="2"/>
</dbReference>
<evidence type="ECO:0000256" key="4">
    <source>
        <dbReference type="ARBA" id="ARBA00022729"/>
    </source>
</evidence>
<accession>A0ABD1D832</accession>
<keyword evidence="5" id="KW-1015">Disulfide bond</keyword>
<evidence type="ECO:0008006" key="9">
    <source>
        <dbReference type="Google" id="ProtNLM"/>
    </source>
</evidence>
<dbReference type="PANTHER" id="PTHR11857:SF46">
    <property type="entry name" value="GENERAL ODORANT-BINDING PROTEIN 99A-RELATED"/>
    <property type="match status" value="1"/>
</dbReference>
<dbReference type="AlphaFoldDB" id="A0ABD1D832"/>
<evidence type="ECO:0000256" key="2">
    <source>
        <dbReference type="ARBA" id="ARBA00008098"/>
    </source>
</evidence>
<comment type="similarity">
    <text evidence="2">Belongs to the PBP/GOBP family.</text>
</comment>
<comment type="caution">
    <text evidence="7">The sequence shown here is derived from an EMBL/GenBank/DDBJ whole genome shotgun (WGS) entry which is preliminary data.</text>
</comment>
<keyword evidence="4 6" id="KW-0732">Signal</keyword>
<dbReference type="InterPro" id="IPR036728">
    <property type="entry name" value="PBP_GOBP_sf"/>
</dbReference>
<evidence type="ECO:0000256" key="3">
    <source>
        <dbReference type="ARBA" id="ARBA00022525"/>
    </source>
</evidence>
<reference evidence="7 8" key="1">
    <citation type="submission" date="2024-05" db="EMBL/GenBank/DDBJ databases">
        <title>Culex pipiens pipiens assembly and annotation.</title>
        <authorList>
            <person name="Alout H."/>
            <person name="Durand T."/>
        </authorList>
    </citation>
    <scope>NUCLEOTIDE SEQUENCE [LARGE SCALE GENOMIC DNA]</scope>
    <source>
        <strain evidence="7">HA-2024</strain>
        <tissue evidence="7">Whole body</tissue>
    </source>
</reference>
<dbReference type="PANTHER" id="PTHR11857">
    <property type="entry name" value="ODORANT BINDING PROTEIN-RELATED"/>
    <property type="match status" value="1"/>
</dbReference>
<keyword evidence="3" id="KW-0964">Secreted</keyword>
<keyword evidence="8" id="KW-1185">Reference proteome</keyword>
<dbReference type="Gene3D" id="1.10.238.20">
    <property type="entry name" value="Pheromone/general odorant binding protein domain"/>
    <property type="match status" value="2"/>
</dbReference>
<sequence>MNRLALVICCCLALVLPSYGQQTAAEALIEAQAICSDYLGIPETRVAQYNASVYPPDRDTMCMIRCAGIILGFWDDGKGLLLDGARQFFPATVDPTLYSQKVLQCIERKLATCNPADACAKAYFSFRCVLRRAEPTTPPPPTPPPTIESDKLTPEKYLKAQATCAKILRIPPNHLKLYKQGIFPDDAETRCLFRCLGIRTNLYSDTEGPDLERLHAQFAEDQPLEEFKAKAQLCMEANRPLVKDNCTAAYRNLYLCFKEHFNAFSLKHRQTLLNTAGAENQADLLLVDEPTSREVCHCIASQIAIIDPSDVCAQAYYSLRCFRRNVPTILSDAVVSADYSIEAPALNTTFVPLTAVQIAKEFTTCLAECGVAAFKFCSRDDPFPNTPEIRCASHACPHWSLLVGQEVIYQQYLPCLLPEYLRFLVSHRAELVPQYESFCVRD</sequence>
<evidence type="ECO:0000313" key="7">
    <source>
        <dbReference type="EMBL" id="KAL1395614.1"/>
    </source>
</evidence>
<evidence type="ECO:0000256" key="5">
    <source>
        <dbReference type="ARBA" id="ARBA00023157"/>
    </source>
</evidence>
<evidence type="ECO:0000313" key="8">
    <source>
        <dbReference type="Proteomes" id="UP001562425"/>
    </source>
</evidence>
<dbReference type="GO" id="GO:0005576">
    <property type="term" value="C:extracellular region"/>
    <property type="evidence" value="ECO:0007669"/>
    <property type="project" value="UniProtKB-SubCell"/>
</dbReference>
<feature type="signal peptide" evidence="6">
    <location>
        <begin position="1"/>
        <end position="20"/>
    </location>
</feature>
<gene>
    <name evidence="7" type="ORF">pipiens_011119</name>
</gene>
<dbReference type="SUPFAM" id="SSF47565">
    <property type="entry name" value="Insect pheromone/odorant-binding proteins"/>
    <property type="match status" value="2"/>
</dbReference>
<dbReference type="Pfam" id="PF01395">
    <property type="entry name" value="PBP_GOBP"/>
    <property type="match status" value="2"/>
</dbReference>
<dbReference type="FunFam" id="1.10.238.20:FF:000003">
    <property type="entry name" value="AGAP010409-PA"/>
    <property type="match status" value="1"/>
</dbReference>
<name>A0ABD1D832_CULPP</name>
<dbReference type="SMART" id="SM00708">
    <property type="entry name" value="PhBP"/>
    <property type="match status" value="2"/>
</dbReference>